<dbReference type="AlphaFoldDB" id="A0A562J1Q8"/>
<organism evidence="2 3">
    <name type="scientific">Azomonas agilis</name>
    <dbReference type="NCBI Taxonomy" id="116849"/>
    <lineage>
        <taxon>Bacteria</taxon>
        <taxon>Pseudomonadati</taxon>
        <taxon>Pseudomonadota</taxon>
        <taxon>Gammaproteobacteria</taxon>
        <taxon>Pseudomonadales</taxon>
        <taxon>Pseudomonadaceae</taxon>
        <taxon>Azomonas</taxon>
    </lineage>
</organism>
<keyword evidence="3" id="KW-1185">Reference proteome</keyword>
<dbReference type="Pfam" id="PF08759">
    <property type="entry name" value="GT-D"/>
    <property type="match status" value="1"/>
</dbReference>
<reference evidence="2 3" key="1">
    <citation type="submission" date="2019-07" db="EMBL/GenBank/DDBJ databases">
        <title>Genomic Encyclopedia of Type Strains, Phase I: the one thousand microbial genomes (KMG-I) project.</title>
        <authorList>
            <person name="Kyrpides N."/>
        </authorList>
    </citation>
    <scope>NUCLEOTIDE SEQUENCE [LARGE SCALE GENOMIC DNA]</scope>
    <source>
        <strain evidence="2 3">DSM 375</strain>
    </source>
</reference>
<sequence>MKKSRKIKINLLYLIKFTYYKYCNKIPVIQDSNQTLDEIIQHKKSIARFGDGELNLLHGRSLRFQRFDQSLADRLKAILTTSKDNCLIALPKPLIEQNNLNKKASVFWKNMFNKYFSIYLNYIDINKIYANTNVTRPYIDYQKNKTQDLLFQKFKELFKNRRIFIVEGAASKIGVGNDLLAETTTIRRIITKSKDAYDVYDQLLHRCTQLIQKDELVLIALGPTATVLAYDLSNLGYQAIDIGHLDIEYEWFLQQATEKVPIPGKDVSEAKHFNEGSHPELDAVYAAQILEYLY</sequence>
<keyword evidence="2" id="KW-0808">Transferase</keyword>
<gene>
    <name evidence="2" type="ORF">LX59_00829</name>
</gene>
<dbReference type="Proteomes" id="UP000319627">
    <property type="component" value="Unassembled WGS sequence"/>
</dbReference>
<evidence type="ECO:0000313" key="2">
    <source>
        <dbReference type="EMBL" id="TWH76784.1"/>
    </source>
</evidence>
<name>A0A562J1Q8_9GAMM</name>
<accession>A0A562J1Q8</accession>
<dbReference type="InterPro" id="IPR014869">
    <property type="entry name" value="GT-D"/>
</dbReference>
<feature type="domain" description="Glycosyltransferase GT-D fold" evidence="1">
    <location>
        <begin position="46"/>
        <end position="269"/>
    </location>
</feature>
<comment type="caution">
    <text evidence="2">The sequence shown here is derived from an EMBL/GenBank/DDBJ whole genome shotgun (WGS) entry which is preliminary data.</text>
</comment>
<dbReference type="GO" id="GO:0016740">
    <property type="term" value="F:transferase activity"/>
    <property type="evidence" value="ECO:0007669"/>
    <property type="project" value="UniProtKB-KW"/>
</dbReference>
<dbReference type="EMBL" id="VLKG01000002">
    <property type="protein sequence ID" value="TWH76784.1"/>
    <property type="molecule type" value="Genomic_DNA"/>
</dbReference>
<dbReference type="RefSeq" id="WP_144570565.1">
    <property type="nucleotide sequence ID" value="NZ_VLKG01000002.1"/>
</dbReference>
<dbReference type="OrthoDB" id="796510at2"/>
<evidence type="ECO:0000259" key="1">
    <source>
        <dbReference type="Pfam" id="PF08759"/>
    </source>
</evidence>
<proteinExistence type="predicted"/>
<evidence type="ECO:0000313" key="3">
    <source>
        <dbReference type="Proteomes" id="UP000319627"/>
    </source>
</evidence>
<protein>
    <submittedName>
        <fullName evidence="2">Glycosyltransferase family protein</fullName>
    </submittedName>
</protein>